<organism evidence="1 2">
    <name type="scientific">Homarus americanus</name>
    <name type="common">American lobster</name>
    <dbReference type="NCBI Taxonomy" id="6706"/>
    <lineage>
        <taxon>Eukaryota</taxon>
        <taxon>Metazoa</taxon>
        <taxon>Ecdysozoa</taxon>
        <taxon>Arthropoda</taxon>
        <taxon>Crustacea</taxon>
        <taxon>Multicrustacea</taxon>
        <taxon>Malacostraca</taxon>
        <taxon>Eumalacostraca</taxon>
        <taxon>Eucarida</taxon>
        <taxon>Decapoda</taxon>
        <taxon>Pleocyemata</taxon>
        <taxon>Astacidea</taxon>
        <taxon>Nephropoidea</taxon>
        <taxon>Nephropidae</taxon>
        <taxon>Homarus</taxon>
    </lineage>
</organism>
<sequence length="205" mass="22851">MEEQTTRTMTSSRVVCLIGETEALHLTVRQSVSQYLPPSLPPTPHSKSFPHPYTHESFPHSYTSQRALSSPLHLTASPFLTPTPPLESFLTPYTAIPIFPPYTSQHESFPHSYTSQRVLPSLLHITASPSRTPTPHSESFPHPYTSHRVKGLRINAKPDNGLGEKVGLISVGGRLVLVPNLKLLQPNHVEMDFYPSEAVKIIQYN</sequence>
<protein>
    <submittedName>
        <fullName evidence="1">Uncharacterized protein</fullName>
    </submittedName>
</protein>
<reference evidence="1" key="1">
    <citation type="journal article" date="2021" name="Sci. Adv.">
        <title>The American lobster genome reveals insights on longevity, neural, and immune adaptations.</title>
        <authorList>
            <person name="Polinski J.M."/>
            <person name="Zimin A.V."/>
            <person name="Clark K.F."/>
            <person name="Kohn A.B."/>
            <person name="Sadowski N."/>
            <person name="Timp W."/>
            <person name="Ptitsyn A."/>
            <person name="Khanna P."/>
            <person name="Romanova D.Y."/>
            <person name="Williams P."/>
            <person name="Greenwood S.J."/>
            <person name="Moroz L.L."/>
            <person name="Walt D.R."/>
            <person name="Bodnar A.G."/>
        </authorList>
    </citation>
    <scope>NUCLEOTIDE SEQUENCE</scope>
    <source>
        <strain evidence="1">GMGI-L3</strain>
    </source>
</reference>
<keyword evidence="2" id="KW-1185">Reference proteome</keyword>
<comment type="caution">
    <text evidence="1">The sequence shown here is derived from an EMBL/GenBank/DDBJ whole genome shotgun (WGS) entry which is preliminary data.</text>
</comment>
<dbReference type="Proteomes" id="UP000747542">
    <property type="component" value="Unassembled WGS sequence"/>
</dbReference>
<accession>A0A8J5N6X0</accession>
<evidence type="ECO:0000313" key="2">
    <source>
        <dbReference type="Proteomes" id="UP000747542"/>
    </source>
</evidence>
<proteinExistence type="predicted"/>
<dbReference type="EMBL" id="JAHLQT010006643">
    <property type="protein sequence ID" value="KAG7174831.1"/>
    <property type="molecule type" value="Genomic_DNA"/>
</dbReference>
<evidence type="ECO:0000313" key="1">
    <source>
        <dbReference type="EMBL" id="KAG7174831.1"/>
    </source>
</evidence>
<dbReference type="AlphaFoldDB" id="A0A8J5N6X0"/>
<gene>
    <name evidence="1" type="ORF">Hamer_G028241</name>
</gene>
<name>A0A8J5N6X0_HOMAM</name>